<dbReference type="Gene3D" id="2.30.110.10">
    <property type="entry name" value="Electron Transport, Fmn-binding Protein, Chain A"/>
    <property type="match status" value="1"/>
</dbReference>
<proteinExistence type="predicted"/>
<dbReference type="InterPro" id="IPR024624">
    <property type="entry name" value="Pyridox_Oxase_Alr4036_FMN-bd"/>
</dbReference>
<dbReference type="SUPFAM" id="SSF50475">
    <property type="entry name" value="FMN-binding split barrel"/>
    <property type="match status" value="1"/>
</dbReference>
<dbReference type="AlphaFoldDB" id="A0A844XZA3"/>
<reference evidence="3 4" key="1">
    <citation type="submission" date="2019-12" db="EMBL/GenBank/DDBJ databases">
        <title>Genomic-based taxomic classification of the family Erythrobacteraceae.</title>
        <authorList>
            <person name="Xu L."/>
        </authorList>
    </citation>
    <scope>NUCLEOTIDE SEQUENCE [LARGE SCALE GENOMIC DNA]</scope>
    <source>
        <strain evidence="3 4">DSM 16225</strain>
    </source>
</reference>
<evidence type="ECO:0000256" key="1">
    <source>
        <dbReference type="SAM" id="MobiDB-lite"/>
    </source>
</evidence>
<dbReference type="OrthoDB" id="5120525at2"/>
<dbReference type="EMBL" id="WTYF01000004">
    <property type="protein sequence ID" value="MXO51004.1"/>
    <property type="molecule type" value="Genomic_DNA"/>
</dbReference>
<feature type="domain" description="Pyridoxamine 5'-phosphate oxidase Alr4036 family FMN-binding" evidence="2">
    <location>
        <begin position="12"/>
        <end position="69"/>
    </location>
</feature>
<evidence type="ECO:0000259" key="2">
    <source>
        <dbReference type="Pfam" id="PF12766"/>
    </source>
</evidence>
<evidence type="ECO:0000313" key="4">
    <source>
        <dbReference type="Proteomes" id="UP000444185"/>
    </source>
</evidence>
<gene>
    <name evidence="3" type="ORF">GRI42_06785</name>
</gene>
<organism evidence="3 4">
    <name type="scientific">Qipengyuania gaetbuli</name>
    <dbReference type="NCBI Taxonomy" id="266952"/>
    <lineage>
        <taxon>Bacteria</taxon>
        <taxon>Pseudomonadati</taxon>
        <taxon>Pseudomonadota</taxon>
        <taxon>Alphaproteobacteria</taxon>
        <taxon>Sphingomonadales</taxon>
        <taxon>Erythrobacteraceae</taxon>
        <taxon>Qipengyuania</taxon>
    </lineage>
</organism>
<dbReference type="InterPro" id="IPR012349">
    <property type="entry name" value="Split_barrel_FMN-bd"/>
</dbReference>
<dbReference type="GO" id="GO:0010181">
    <property type="term" value="F:FMN binding"/>
    <property type="evidence" value="ECO:0007669"/>
    <property type="project" value="InterPro"/>
</dbReference>
<dbReference type="Pfam" id="PF12766">
    <property type="entry name" value="Pyridox_oxase_2"/>
    <property type="match status" value="1"/>
</dbReference>
<comment type="caution">
    <text evidence="3">The sequence shown here is derived from an EMBL/GenBank/DDBJ whole genome shotgun (WGS) entry which is preliminary data.</text>
</comment>
<name>A0A844XZA3_9SPHN</name>
<sequence length="163" mass="18063">MHTPVVITPDADARIMVLREFDIDSSTLRFHTDIRSPKVQVIGEGADMAVLFYDPDAKVQLRCRGRGRIETDTPLADAAWASSTKFARRCYLGAAPGEESDGPSSGLPDWAQGEQPTDEQLVPARANFAVLLVTLSEVDWYWLSHEGHRRALIGDTGDRWLTP</sequence>
<protein>
    <submittedName>
        <fullName evidence="3">Flavin-binding protein</fullName>
    </submittedName>
</protein>
<feature type="region of interest" description="Disordered" evidence="1">
    <location>
        <begin position="96"/>
        <end position="117"/>
    </location>
</feature>
<keyword evidence="4" id="KW-1185">Reference proteome</keyword>
<accession>A0A844XZA3</accession>
<dbReference type="Proteomes" id="UP000444185">
    <property type="component" value="Unassembled WGS sequence"/>
</dbReference>
<evidence type="ECO:0000313" key="3">
    <source>
        <dbReference type="EMBL" id="MXO51004.1"/>
    </source>
</evidence>